<feature type="region of interest" description="Disordered" evidence="6">
    <location>
        <begin position="342"/>
        <end position="368"/>
    </location>
</feature>
<comment type="caution">
    <text evidence="9">The sequence shown here is derived from an EMBL/GenBank/DDBJ whole genome shotgun (WGS) entry which is preliminary data.</text>
</comment>
<evidence type="ECO:0000256" key="4">
    <source>
        <dbReference type="ARBA" id="ARBA00022989"/>
    </source>
</evidence>
<keyword evidence="2" id="KW-1003">Cell membrane</keyword>
<keyword evidence="3 7" id="KW-0812">Transmembrane</keyword>
<reference evidence="9" key="1">
    <citation type="submission" date="2021-02" db="EMBL/GenBank/DDBJ databases">
        <authorList>
            <person name="Nowell W R."/>
        </authorList>
    </citation>
    <scope>NUCLEOTIDE SEQUENCE</scope>
</reference>
<dbReference type="PRINTS" id="PR00237">
    <property type="entry name" value="GPCRRHODOPSN"/>
</dbReference>
<dbReference type="Proteomes" id="UP000663829">
    <property type="component" value="Unassembled WGS sequence"/>
</dbReference>
<keyword evidence="5 7" id="KW-0472">Membrane</keyword>
<dbReference type="GO" id="GO:0005886">
    <property type="term" value="C:plasma membrane"/>
    <property type="evidence" value="ECO:0007669"/>
    <property type="project" value="UniProtKB-SubCell"/>
</dbReference>
<dbReference type="GO" id="GO:0004930">
    <property type="term" value="F:G protein-coupled receptor activity"/>
    <property type="evidence" value="ECO:0007669"/>
    <property type="project" value="InterPro"/>
</dbReference>
<keyword evidence="11" id="KW-1185">Reference proteome</keyword>
<evidence type="ECO:0000313" key="11">
    <source>
        <dbReference type="Proteomes" id="UP000663829"/>
    </source>
</evidence>
<accession>A0A814ZKQ1</accession>
<dbReference type="Gene3D" id="1.20.1070.10">
    <property type="entry name" value="Rhodopsin 7-helix transmembrane proteins"/>
    <property type="match status" value="1"/>
</dbReference>
<dbReference type="EMBL" id="CAJNOQ010010166">
    <property type="protein sequence ID" value="CAF1244694.1"/>
    <property type="molecule type" value="Genomic_DNA"/>
</dbReference>
<keyword evidence="4 7" id="KW-1133">Transmembrane helix</keyword>
<protein>
    <recommendedName>
        <fullName evidence="8">G-protein coupled receptors family 1 profile domain-containing protein</fullName>
    </recommendedName>
</protein>
<feature type="transmembrane region" description="Helical" evidence="7">
    <location>
        <begin position="185"/>
        <end position="212"/>
    </location>
</feature>
<comment type="subcellular location">
    <subcellularLocation>
        <location evidence="1">Cell membrane</location>
        <topology evidence="1">Multi-pass membrane protein</topology>
    </subcellularLocation>
</comment>
<feature type="transmembrane region" description="Helical" evidence="7">
    <location>
        <begin position="103"/>
        <end position="127"/>
    </location>
</feature>
<feature type="transmembrane region" description="Helical" evidence="7">
    <location>
        <begin position="287"/>
        <end position="308"/>
    </location>
</feature>
<dbReference type="Proteomes" id="UP000681722">
    <property type="component" value="Unassembled WGS sequence"/>
</dbReference>
<feature type="compositionally biased region" description="Low complexity" evidence="6">
    <location>
        <begin position="349"/>
        <end position="368"/>
    </location>
</feature>
<organism evidence="9 11">
    <name type="scientific">Didymodactylos carnosus</name>
    <dbReference type="NCBI Taxonomy" id="1234261"/>
    <lineage>
        <taxon>Eukaryota</taxon>
        <taxon>Metazoa</taxon>
        <taxon>Spiralia</taxon>
        <taxon>Gnathifera</taxon>
        <taxon>Rotifera</taxon>
        <taxon>Eurotatoria</taxon>
        <taxon>Bdelloidea</taxon>
        <taxon>Philodinida</taxon>
        <taxon>Philodinidae</taxon>
        <taxon>Didymodactylos</taxon>
    </lineage>
</organism>
<dbReference type="EMBL" id="CAJOBC010011870">
    <property type="protein sequence ID" value="CAF4009721.1"/>
    <property type="molecule type" value="Genomic_DNA"/>
</dbReference>
<evidence type="ECO:0000256" key="2">
    <source>
        <dbReference type="ARBA" id="ARBA00022475"/>
    </source>
</evidence>
<dbReference type="CDD" id="cd00637">
    <property type="entry name" value="7tm_classA_rhodopsin-like"/>
    <property type="match status" value="1"/>
</dbReference>
<evidence type="ECO:0000256" key="6">
    <source>
        <dbReference type="SAM" id="MobiDB-lite"/>
    </source>
</evidence>
<dbReference type="InterPro" id="IPR000276">
    <property type="entry name" value="GPCR_Rhodpsn"/>
</dbReference>
<dbReference type="Pfam" id="PF00001">
    <property type="entry name" value="7tm_1"/>
    <property type="match status" value="1"/>
</dbReference>
<dbReference type="InterPro" id="IPR017452">
    <property type="entry name" value="GPCR_Rhodpsn_7TM"/>
</dbReference>
<dbReference type="AlphaFoldDB" id="A0A814ZKQ1"/>
<feature type="domain" description="G-protein coupled receptors family 1 profile" evidence="8">
    <location>
        <begin position="117"/>
        <end position="503"/>
    </location>
</feature>
<evidence type="ECO:0000256" key="5">
    <source>
        <dbReference type="ARBA" id="ARBA00023136"/>
    </source>
</evidence>
<name>A0A814ZKQ1_9BILA</name>
<gene>
    <name evidence="9" type="ORF">GPM918_LOCUS25832</name>
    <name evidence="10" type="ORF">SRO942_LOCUS25883</name>
</gene>
<evidence type="ECO:0000313" key="9">
    <source>
        <dbReference type="EMBL" id="CAF1244694.1"/>
    </source>
</evidence>
<evidence type="ECO:0000256" key="1">
    <source>
        <dbReference type="ARBA" id="ARBA00004651"/>
    </source>
</evidence>
<dbReference type="PANTHER" id="PTHR22750">
    <property type="entry name" value="G-PROTEIN COUPLED RECEPTOR"/>
    <property type="match status" value="1"/>
</dbReference>
<proteinExistence type="predicted"/>
<dbReference type="OrthoDB" id="10042731at2759"/>
<evidence type="ECO:0000313" key="10">
    <source>
        <dbReference type="EMBL" id="CAF4009721.1"/>
    </source>
</evidence>
<evidence type="ECO:0000256" key="7">
    <source>
        <dbReference type="SAM" id="Phobius"/>
    </source>
</evidence>
<dbReference type="SUPFAM" id="SSF81321">
    <property type="entry name" value="Family A G protein-coupled receptor-like"/>
    <property type="match status" value="1"/>
</dbReference>
<evidence type="ECO:0000256" key="3">
    <source>
        <dbReference type="ARBA" id="ARBA00022692"/>
    </source>
</evidence>
<feature type="transmembrane region" description="Helical" evidence="7">
    <location>
        <begin position="483"/>
        <end position="505"/>
    </location>
</feature>
<sequence length="539" mass="62608">MSSISNCTLTSEQYQGLIHFYRRHMNTQNFLLFNAKVCHYLIESNCHEIQLPTATNIITNNTSSFNSSSYSNYHESFLIRYIQTLTRDECELYTKQFRRKLTLFLLGLILSILVIILNSIVTITIFYSQKLRSFITNIFLLNLSIADTLSGCSFLYPNIMNILVEYSIVKYNSQLFLKLNIIRNNYFICLIAYAFIMSGMLMSISILLSISIDKYIYIFKPYKYPKIVTKKRCLIWILSLWLMAIVIGTLPLFGWNKMKRCKSAQSCSNSNNVCLIDRVFTTDYCSLFATCSLVAAIVILYIYVRIFFIARDHVLRIEQIRDSINYEKFKLVSTDIEHNNNERMKRFDSTTTTTTTSSSNVSRNSSNNSNKICCTPAAMSKINKEQITTRNRIHLRSPKQSITAINNEKSKRKWFQFSFDPFNRSNSNRQLSHVKRVGLLVNVRRCLRALRTLLVLLVGFYCCWLPLLIYLLSHTTMGFSNNFAIHVLILIANVNSLVNPFIYAYRSKQFRIAFWNGTFGKCLKQSIPSSKRSTQKNYN</sequence>
<feature type="transmembrane region" description="Helical" evidence="7">
    <location>
        <begin position="233"/>
        <end position="253"/>
    </location>
</feature>
<evidence type="ECO:0000259" key="8">
    <source>
        <dbReference type="PROSITE" id="PS50262"/>
    </source>
</evidence>
<dbReference type="PROSITE" id="PS50262">
    <property type="entry name" value="G_PROTEIN_RECEP_F1_2"/>
    <property type="match status" value="1"/>
</dbReference>
<feature type="transmembrane region" description="Helical" evidence="7">
    <location>
        <begin position="453"/>
        <end position="471"/>
    </location>
</feature>